<dbReference type="EMBL" id="CP032568">
    <property type="protein sequence ID" value="AYF76872.1"/>
    <property type="molecule type" value="Genomic_DNA"/>
</dbReference>
<sequence length="124" mass="13210">MTDSLTMIAIDTLSQLVNSYASEIAGASLPAVSWMWDCRARLDATGADAEFCGTVHPDLAAAESNSQLLTWARALNLTDATDVCDASAGRRVFTGQLGESRIRLTALIESLHPATETQPLIALM</sequence>
<accession>A0A386ZG43</accession>
<dbReference type="KEGG" id="nyu:D7D52_27140"/>
<keyword evidence="2" id="KW-1185">Reference proteome</keyword>
<dbReference type="OrthoDB" id="4555007at2"/>
<dbReference type="RefSeq" id="WP_120740805.1">
    <property type="nucleotide sequence ID" value="NZ_CP032568.1"/>
</dbReference>
<gene>
    <name evidence="1" type="ORF">D7D52_27140</name>
</gene>
<reference evidence="1 2" key="1">
    <citation type="submission" date="2018-09" db="EMBL/GenBank/DDBJ databases">
        <title>Nocardia yunnanensis sp. nov., an actinomycete isolated from a soil sample.</title>
        <authorList>
            <person name="Zhang J."/>
        </authorList>
    </citation>
    <scope>NUCLEOTIDE SEQUENCE [LARGE SCALE GENOMIC DNA]</scope>
    <source>
        <strain evidence="1 2">CFHS0054</strain>
    </source>
</reference>
<evidence type="ECO:0000313" key="2">
    <source>
        <dbReference type="Proteomes" id="UP000267164"/>
    </source>
</evidence>
<organism evidence="1 2">
    <name type="scientific">Nocardia yunnanensis</name>
    <dbReference type="NCBI Taxonomy" id="2382165"/>
    <lineage>
        <taxon>Bacteria</taxon>
        <taxon>Bacillati</taxon>
        <taxon>Actinomycetota</taxon>
        <taxon>Actinomycetes</taxon>
        <taxon>Mycobacteriales</taxon>
        <taxon>Nocardiaceae</taxon>
        <taxon>Nocardia</taxon>
    </lineage>
</organism>
<dbReference type="Proteomes" id="UP000267164">
    <property type="component" value="Chromosome"/>
</dbReference>
<dbReference type="AlphaFoldDB" id="A0A386ZG43"/>
<protein>
    <submittedName>
        <fullName evidence="1">Uncharacterized protein</fullName>
    </submittedName>
</protein>
<name>A0A386ZG43_9NOCA</name>
<evidence type="ECO:0000313" key="1">
    <source>
        <dbReference type="EMBL" id="AYF76872.1"/>
    </source>
</evidence>
<proteinExistence type="predicted"/>